<dbReference type="InterPro" id="IPR013685">
    <property type="entry name" value="POTRA_FtsQ_type"/>
</dbReference>
<protein>
    <recommendedName>
        <fullName evidence="8">Cell division protein DivIB</fullName>
    </recommendedName>
</protein>
<dbReference type="Proteomes" id="UP000660801">
    <property type="component" value="Unassembled WGS sequence"/>
</dbReference>
<dbReference type="EMBL" id="BMJN01000025">
    <property type="protein sequence ID" value="GGE34185.1"/>
    <property type="molecule type" value="Genomic_DNA"/>
</dbReference>
<reference evidence="11" key="2">
    <citation type="submission" date="2020-09" db="EMBL/GenBank/DDBJ databases">
        <authorList>
            <person name="Sun Q."/>
            <person name="Zhou Y."/>
        </authorList>
    </citation>
    <scope>NUCLEOTIDE SEQUENCE</scope>
    <source>
        <strain evidence="11">CGMCC 1.15533</strain>
    </source>
</reference>
<dbReference type="Gene3D" id="3.10.20.310">
    <property type="entry name" value="membrane protein fhac"/>
    <property type="match status" value="1"/>
</dbReference>
<dbReference type="PROSITE" id="PS51779">
    <property type="entry name" value="POTRA"/>
    <property type="match status" value="1"/>
</dbReference>
<comment type="similarity">
    <text evidence="8">Belongs to the FtsQ/DivIB family. DivIB subfamily.</text>
</comment>
<feature type="compositionally biased region" description="Basic and acidic residues" evidence="9">
    <location>
        <begin position="43"/>
        <end position="63"/>
    </location>
</feature>
<accession>A0A917A7V5</accession>
<keyword evidence="12" id="KW-1185">Reference proteome</keyword>
<feature type="region of interest" description="Disordered" evidence="9">
    <location>
        <begin position="398"/>
        <end position="419"/>
    </location>
</feature>
<proteinExistence type="inferred from homology"/>
<dbReference type="GO" id="GO:0032153">
    <property type="term" value="C:cell division site"/>
    <property type="evidence" value="ECO:0007669"/>
    <property type="project" value="UniProtKB-UniRule"/>
</dbReference>
<sequence length="419" mass="47484">MTKKRKKQKEKKRHQEKSTDQPELAVEELSEWQKLNQEYLEKKAREQAEQEKEAEEQKKIRLEGEEDVAADAEEADADADKEETASQEEATDKKEADGEESEGDSRDTEEKETSEEDVPTLLSKEDIPEEDEEEAEQLSEKELKKQLKAEKKQARREAKAARAGNTVDKKHILRAVPIFLMSILVCALSIYFLTPYASLKEVTVSGNKEVSSKDILSASNIHPQDYTVTTFLQQKDHAQKITKSNPWIKETKLTYQFPITFKIKVKENTIVAYSYSAEQYYPVLSSGEELPTPVDAAKMPESFIRLDFSDKSMLRSFVQQLVVLPETVVANMGTVQHTPSRATPDLLTVNMLDGNTVLVPLGDLSKKLVYYNKIQGNLLPPSTVDMEVGIFSHLTTPPEKTEELETTEEELTLPQEDVN</sequence>
<dbReference type="OrthoDB" id="1819027at2"/>
<dbReference type="RefSeq" id="WP_068991441.1">
    <property type="nucleotide sequence ID" value="NZ_BMJN01000025.1"/>
</dbReference>
<organism evidence="11 12">
    <name type="scientific">Streptococcus himalayensis</name>
    <dbReference type="NCBI Taxonomy" id="1888195"/>
    <lineage>
        <taxon>Bacteria</taxon>
        <taxon>Bacillati</taxon>
        <taxon>Bacillota</taxon>
        <taxon>Bacilli</taxon>
        <taxon>Lactobacillales</taxon>
        <taxon>Streptococcaceae</taxon>
        <taxon>Streptococcus</taxon>
    </lineage>
</organism>
<feature type="compositionally biased region" description="Acidic residues" evidence="9">
    <location>
        <begin position="127"/>
        <end position="137"/>
    </location>
</feature>
<dbReference type="GO" id="GO:0043093">
    <property type="term" value="P:FtsZ-dependent cytokinesis"/>
    <property type="evidence" value="ECO:0007669"/>
    <property type="project" value="UniProtKB-UniRule"/>
</dbReference>
<dbReference type="AlphaFoldDB" id="A0A917A7V5"/>
<dbReference type="InterPro" id="IPR050487">
    <property type="entry name" value="FtsQ_DivIB"/>
</dbReference>
<dbReference type="InterPro" id="IPR026580">
    <property type="entry name" value="DivIB"/>
</dbReference>
<evidence type="ECO:0000256" key="7">
    <source>
        <dbReference type="ARBA" id="ARBA00023306"/>
    </source>
</evidence>
<comment type="subcellular location">
    <subcellularLocation>
        <location evidence="8">Cell membrane</location>
        <topology evidence="8">Single-pass type II membrane protein</topology>
    </subcellularLocation>
    <subcellularLocation>
        <location evidence="1">Membrane</location>
    </subcellularLocation>
    <text evidence="8">Localizes to the division septum.</text>
</comment>
<keyword evidence="7 8" id="KW-0131">Cell cycle</keyword>
<evidence type="ECO:0000259" key="10">
    <source>
        <dbReference type="PROSITE" id="PS51779"/>
    </source>
</evidence>
<evidence type="ECO:0000256" key="5">
    <source>
        <dbReference type="ARBA" id="ARBA00022989"/>
    </source>
</evidence>
<feature type="region of interest" description="Disordered" evidence="9">
    <location>
        <begin position="43"/>
        <end position="141"/>
    </location>
</feature>
<evidence type="ECO:0000256" key="4">
    <source>
        <dbReference type="ARBA" id="ARBA00022692"/>
    </source>
</evidence>
<dbReference type="HAMAP" id="MF_00912">
    <property type="entry name" value="DivIB"/>
    <property type="match status" value="1"/>
</dbReference>
<feature type="transmembrane region" description="Helical" evidence="8">
    <location>
        <begin position="172"/>
        <end position="193"/>
    </location>
</feature>
<keyword evidence="5 8" id="KW-1133">Transmembrane helix</keyword>
<evidence type="ECO:0000256" key="1">
    <source>
        <dbReference type="ARBA" id="ARBA00004370"/>
    </source>
</evidence>
<evidence type="ECO:0000256" key="2">
    <source>
        <dbReference type="ARBA" id="ARBA00022475"/>
    </source>
</evidence>
<evidence type="ECO:0000256" key="6">
    <source>
        <dbReference type="ARBA" id="ARBA00023136"/>
    </source>
</evidence>
<dbReference type="GO" id="GO:0005886">
    <property type="term" value="C:plasma membrane"/>
    <property type="evidence" value="ECO:0007669"/>
    <property type="project" value="UniProtKB-SubCell"/>
</dbReference>
<gene>
    <name evidence="8 11" type="primary">divIB</name>
    <name evidence="11" type="ORF">GCM10011510_14440</name>
</gene>
<evidence type="ECO:0000313" key="11">
    <source>
        <dbReference type="EMBL" id="GGE34185.1"/>
    </source>
</evidence>
<evidence type="ECO:0000256" key="8">
    <source>
        <dbReference type="HAMAP-Rule" id="MF_00912"/>
    </source>
</evidence>
<evidence type="ECO:0000256" key="9">
    <source>
        <dbReference type="SAM" id="MobiDB-lite"/>
    </source>
</evidence>
<comment type="caution">
    <text evidence="11">The sequence shown here is derived from an EMBL/GenBank/DDBJ whole genome shotgun (WGS) entry which is preliminary data.</text>
</comment>
<feature type="region of interest" description="Disordered" evidence="9">
    <location>
        <begin position="1"/>
        <end position="28"/>
    </location>
</feature>
<keyword evidence="4 8" id="KW-0812">Transmembrane</keyword>
<feature type="compositionally biased region" description="Acidic residues" evidence="9">
    <location>
        <begin position="402"/>
        <end position="411"/>
    </location>
</feature>
<comment type="function">
    <text evidence="8">Cell division protein that may be involved in stabilizing or promoting the assembly of the division complex.</text>
</comment>
<feature type="compositionally biased region" description="Basic residues" evidence="9">
    <location>
        <begin position="1"/>
        <end position="15"/>
    </location>
</feature>
<dbReference type="PANTHER" id="PTHR37820">
    <property type="entry name" value="CELL DIVISION PROTEIN DIVIB"/>
    <property type="match status" value="1"/>
</dbReference>
<name>A0A917A7V5_9STRE</name>
<keyword evidence="3 8" id="KW-0132">Cell division</keyword>
<dbReference type="Gene3D" id="3.40.50.10960">
    <property type="match status" value="1"/>
</dbReference>
<dbReference type="Pfam" id="PF08478">
    <property type="entry name" value="POTRA_1"/>
    <property type="match status" value="1"/>
</dbReference>
<feature type="domain" description="POTRA" evidence="10">
    <location>
        <begin position="197"/>
        <end position="268"/>
    </location>
</feature>
<keyword evidence="6 8" id="KW-0472">Membrane</keyword>
<dbReference type="PANTHER" id="PTHR37820:SF1">
    <property type="entry name" value="CELL DIVISION PROTEIN FTSQ"/>
    <property type="match status" value="1"/>
</dbReference>
<evidence type="ECO:0000313" key="12">
    <source>
        <dbReference type="Proteomes" id="UP000660801"/>
    </source>
</evidence>
<dbReference type="InterPro" id="IPR034746">
    <property type="entry name" value="POTRA"/>
</dbReference>
<feature type="compositionally biased region" description="Acidic residues" evidence="9">
    <location>
        <begin position="64"/>
        <end position="81"/>
    </location>
</feature>
<keyword evidence="2 8" id="KW-1003">Cell membrane</keyword>
<evidence type="ECO:0000256" key="3">
    <source>
        <dbReference type="ARBA" id="ARBA00022618"/>
    </source>
</evidence>
<reference evidence="11" key="1">
    <citation type="journal article" date="2014" name="Int. J. Syst. Evol. Microbiol.">
        <title>Complete genome sequence of Corynebacterium casei LMG S-19264T (=DSM 44701T), isolated from a smear-ripened cheese.</title>
        <authorList>
            <consortium name="US DOE Joint Genome Institute (JGI-PGF)"/>
            <person name="Walter F."/>
            <person name="Albersmeier A."/>
            <person name="Kalinowski J."/>
            <person name="Ruckert C."/>
        </authorList>
    </citation>
    <scope>NUCLEOTIDE SEQUENCE</scope>
    <source>
        <strain evidence="11">CGMCC 1.15533</strain>
    </source>
</reference>